<evidence type="ECO:0000313" key="2">
    <source>
        <dbReference type="Proteomes" id="UP000196320"/>
    </source>
</evidence>
<dbReference type="AlphaFoldDB" id="A0A1R4JER1"/>
<dbReference type="EMBL" id="FUKO01000019">
    <property type="protein sequence ID" value="SJN30424.1"/>
    <property type="molecule type" value="Genomic_DNA"/>
</dbReference>
<evidence type="ECO:0008006" key="3">
    <source>
        <dbReference type="Google" id="ProtNLM"/>
    </source>
</evidence>
<sequence length="973" mass="101419">MVCYAVATVASFCIFRHTSHMSLHGSRSRRALKSARWAATITAVVALIFGTAVPASAASAPVAASSVGVSSTVTAGVAGGPVKTSLAGFNPGNIISDAVFTAKSSMTEAQIQAFLNSKVRTCRSGYTCLKDLRISTRTRSGDAYCNGYAGASSESAARIIYKVAQSCGINPQVLIVMLQKEQGLVSHTYPSPGRYGIAMGFNCPDTAPCDPGSAGFFTQMYGAARQMQLYMEGRYFTWYAPGKTWNILYNPNTSCGRAPVYVANKATSAMYYYTPYQPNAAALAAGYGEAKPCGAYGNRNFYNYFTDWFGSTQAAASPNQGLVKVGPAVWLLSGENRYHVTAVAYAEYKRVFDSPVNVDANVLTRYQEGSFADLYVKNASSGTVAMLQDGQTHRFASCGLVSDWGGACGAALVVLTDDDFGRFAVGAEMTSFGRLTTGGRIHELAGSKITPLYDNAVAKQRNGGEIPYAAVLPAAAKTAKAIDKQVRFLPGIFVKASDAPEVWLPDEDGVLHHLVSWPLAAELGLPRQVGTVVPAVDLTGYKETTSLSVFVRCAGKDYVAAGGKLSPLSDDVPLGFTTTALTDVTCSYLDLTGPALRGTGVFVRFGASSEVYLLAGGQYRPIPTDAQQRELNGGIAPTILTAGSAFKSRVSIGSRYPATGTFVRVNGTPEVWLVDSDTLIHLPNWATAVEYGLPSRADVVASSAIAGMEKRASLTPFAKCGNSTFVAAGGRLRAVPEARVAGGSVTALSSKVCAGRIGGTAVDAPVFLSDGLRTSVAVGGGFSALPDATAVSRAAAGTPVILHRVSAAYLSALPASDVPGEGALVRSSAESAVTLIDGEFRMHLPNWGVAADLGVLGRYQVVAPEAIASRAVGGPAVGIFVTCGSQTYTASRGELYPVTKAAIGGFVPLPLSIATCKTLQVRAGSPDTGLLLTSSDGIVYALTGGKLVPAARPNPAILWLTVDTRTIDGMPTG</sequence>
<protein>
    <recommendedName>
        <fullName evidence="3">Hemagglutinin-related protein</fullName>
    </recommendedName>
</protein>
<dbReference type="Proteomes" id="UP000196320">
    <property type="component" value="Unassembled WGS sequence"/>
</dbReference>
<reference evidence="1 2" key="1">
    <citation type="submission" date="2017-02" db="EMBL/GenBank/DDBJ databases">
        <authorList>
            <person name="Peterson S.W."/>
        </authorList>
    </citation>
    <scope>NUCLEOTIDE SEQUENCE [LARGE SCALE GENOMIC DNA]</scope>
    <source>
        <strain evidence="1 2">B Mb 05.01</strain>
    </source>
</reference>
<name>A0A1R4JER1_9MICO</name>
<proteinExistence type="predicted"/>
<keyword evidence="2" id="KW-1185">Reference proteome</keyword>
<accession>A0A1R4JER1</accession>
<organism evidence="1 2">
    <name type="scientific">Microbacterium esteraromaticum</name>
    <dbReference type="NCBI Taxonomy" id="57043"/>
    <lineage>
        <taxon>Bacteria</taxon>
        <taxon>Bacillati</taxon>
        <taxon>Actinomycetota</taxon>
        <taxon>Actinomycetes</taxon>
        <taxon>Micrococcales</taxon>
        <taxon>Microbacteriaceae</taxon>
        <taxon>Microbacterium</taxon>
    </lineage>
</organism>
<evidence type="ECO:0000313" key="1">
    <source>
        <dbReference type="EMBL" id="SJN30424.1"/>
    </source>
</evidence>
<gene>
    <name evidence="1" type="ORF">FM104_06965</name>
</gene>